<evidence type="ECO:0000313" key="3">
    <source>
        <dbReference type="Proteomes" id="UP000823769"/>
    </source>
</evidence>
<protein>
    <recommendedName>
        <fullName evidence="4">Outer membrane protein beta-barrel domain-containing protein</fullName>
    </recommendedName>
</protein>
<feature type="signal peptide" evidence="1">
    <location>
        <begin position="1"/>
        <end position="21"/>
    </location>
</feature>
<evidence type="ECO:0000256" key="1">
    <source>
        <dbReference type="SAM" id="SignalP"/>
    </source>
</evidence>
<proteinExistence type="predicted"/>
<sequence length="222" mass="23842">MKKLAVILCAVLAFLSAPRAAGQVHVREMPETAFGFFQEVGRALSESSEYDGEGGQFEFEPSFGFSLPFYGGGLKGMAGASGGIEIRYNVPDKPTDVGVELNYTVTARHASDVKGLFNRSSSYCEFNAASVAVICDYNLEFGDGGVVPFIGVGGGLSKRTYAAKNPDYIHQDRPEESGVLIARVGVELFRHLRLTLDGRISGRDYNAICLRIGFAIGGGHSR</sequence>
<name>A0A9D9NMZ7_9BACT</name>
<reference evidence="2" key="1">
    <citation type="submission" date="2020-10" db="EMBL/GenBank/DDBJ databases">
        <authorList>
            <person name="Gilroy R."/>
        </authorList>
    </citation>
    <scope>NUCLEOTIDE SEQUENCE</scope>
    <source>
        <strain evidence="2">B3-1481</strain>
    </source>
</reference>
<accession>A0A9D9NMZ7</accession>
<evidence type="ECO:0008006" key="4">
    <source>
        <dbReference type="Google" id="ProtNLM"/>
    </source>
</evidence>
<dbReference type="InterPro" id="IPR011250">
    <property type="entry name" value="OMP/PagP_B-barrel"/>
</dbReference>
<reference evidence="2" key="2">
    <citation type="journal article" date="2021" name="PeerJ">
        <title>Extensive microbial diversity within the chicken gut microbiome revealed by metagenomics and culture.</title>
        <authorList>
            <person name="Gilroy R."/>
            <person name="Ravi A."/>
            <person name="Getino M."/>
            <person name="Pursley I."/>
            <person name="Horton D.L."/>
            <person name="Alikhan N.F."/>
            <person name="Baker D."/>
            <person name="Gharbi K."/>
            <person name="Hall N."/>
            <person name="Watson M."/>
            <person name="Adriaenssens E.M."/>
            <person name="Foster-Nyarko E."/>
            <person name="Jarju S."/>
            <person name="Secka A."/>
            <person name="Antonio M."/>
            <person name="Oren A."/>
            <person name="Chaudhuri R.R."/>
            <person name="La Ragione R."/>
            <person name="Hildebrand F."/>
            <person name="Pallen M.J."/>
        </authorList>
    </citation>
    <scope>NUCLEOTIDE SEQUENCE</scope>
    <source>
        <strain evidence="2">B3-1481</strain>
    </source>
</reference>
<dbReference type="EMBL" id="JADILW010000019">
    <property type="protein sequence ID" value="MBO8479734.1"/>
    <property type="molecule type" value="Genomic_DNA"/>
</dbReference>
<dbReference type="Gene3D" id="2.40.160.20">
    <property type="match status" value="1"/>
</dbReference>
<feature type="chain" id="PRO_5038997012" description="Outer membrane protein beta-barrel domain-containing protein" evidence="1">
    <location>
        <begin position="22"/>
        <end position="222"/>
    </location>
</feature>
<dbReference type="Proteomes" id="UP000823769">
    <property type="component" value="Unassembled WGS sequence"/>
</dbReference>
<keyword evidence="1" id="KW-0732">Signal</keyword>
<organism evidence="2 3">
    <name type="scientific">Candidatus Cryptobacteroides avistercoris</name>
    <dbReference type="NCBI Taxonomy" id="2840758"/>
    <lineage>
        <taxon>Bacteria</taxon>
        <taxon>Pseudomonadati</taxon>
        <taxon>Bacteroidota</taxon>
        <taxon>Bacteroidia</taxon>
        <taxon>Bacteroidales</taxon>
        <taxon>Candidatus Cryptobacteroides</taxon>
    </lineage>
</organism>
<gene>
    <name evidence="2" type="ORF">IAB76_01280</name>
</gene>
<dbReference type="SUPFAM" id="SSF56925">
    <property type="entry name" value="OMPA-like"/>
    <property type="match status" value="1"/>
</dbReference>
<comment type="caution">
    <text evidence="2">The sequence shown here is derived from an EMBL/GenBank/DDBJ whole genome shotgun (WGS) entry which is preliminary data.</text>
</comment>
<dbReference type="AlphaFoldDB" id="A0A9D9NMZ7"/>
<evidence type="ECO:0000313" key="2">
    <source>
        <dbReference type="EMBL" id="MBO8479734.1"/>
    </source>
</evidence>